<accession>A0A365MPD7</accession>
<feature type="region of interest" description="Disordered" evidence="1">
    <location>
        <begin position="372"/>
        <end position="394"/>
    </location>
</feature>
<dbReference type="EMBL" id="PKMI01000063">
    <property type="protein sequence ID" value="RBA10325.1"/>
    <property type="molecule type" value="Genomic_DNA"/>
</dbReference>
<evidence type="ECO:0000313" key="2">
    <source>
        <dbReference type="EMBL" id="RBA10325.1"/>
    </source>
</evidence>
<reference evidence="2 3" key="1">
    <citation type="submission" date="2017-12" db="EMBL/GenBank/DDBJ databases">
        <title>Genome sequence of the mycotoxigenic crop pathogen Fusarium proliferatum, strain ITEM 2341 from Date Palm.</title>
        <authorList>
            <person name="Almiman B.F."/>
            <person name="Shittu T.A."/>
            <person name="Muthumeenakshi S."/>
            <person name="Baroncelli R."/>
            <person name="Sreenivasaprasada S."/>
        </authorList>
    </citation>
    <scope>NUCLEOTIDE SEQUENCE [LARGE SCALE GENOMIC DNA]</scope>
    <source>
        <strain evidence="2 3">ITEM 2341</strain>
    </source>
</reference>
<organism evidence="2 3">
    <name type="scientific">Gibberella intermedia</name>
    <name type="common">Bulb rot disease fungus</name>
    <name type="synonym">Fusarium proliferatum</name>
    <dbReference type="NCBI Taxonomy" id="948311"/>
    <lineage>
        <taxon>Eukaryota</taxon>
        <taxon>Fungi</taxon>
        <taxon>Dikarya</taxon>
        <taxon>Ascomycota</taxon>
        <taxon>Pezizomycotina</taxon>
        <taxon>Sordariomycetes</taxon>
        <taxon>Hypocreomycetidae</taxon>
        <taxon>Hypocreales</taxon>
        <taxon>Nectriaceae</taxon>
        <taxon>Fusarium</taxon>
        <taxon>Fusarium fujikuroi species complex</taxon>
    </lineage>
</organism>
<comment type="caution">
    <text evidence="2">The sequence shown here is derived from an EMBL/GenBank/DDBJ whole genome shotgun (WGS) entry which is preliminary data.</text>
</comment>
<proteinExistence type="predicted"/>
<dbReference type="AlphaFoldDB" id="A0A365MPD7"/>
<dbReference type="Proteomes" id="UP000251714">
    <property type="component" value="Unassembled WGS sequence"/>
</dbReference>
<sequence length="587" mass="65956">MFQSTETNKKQAHIPFVPLEMTMISDSTQRNGYNDNSEIFLGQSSFKPVAEQAPLTIQSSSPYPGQQSRSISRVDCYEDTRPVHSPKSKPPGRTSINLQNITRATKLSQQLLGPNPKQSFTANCVETITDWFTLLGETTFTSAVTSSDPCIIAAFRAVDKIILGKETTYLLRRLAYVQLRRVFTTLEAILRSERKQNQVRRHPRRGSVSIAIDIYMMAQVDGKNSSVSRNQILERRRVSRAWEYLAGPSPLLTLVYSEAANPIVRDLWRKDSASLKPVVTSILKDVTWAVRICARLTHSAVWAVNCGRPSGIREATMAEIEQVLSRQVDEEEVYERLKEEDTGDGIESPLRSSTSPNTLTMSSISVPSHWTYPVVEPGSERDDDAAPFGSSRRPSPQLTSLFEHCTTKLHFSFASYATAVIDDSPRDEGLIQSGKYHCELQGWRQSTEKQKNIINFIHKHLPAFSLRQAAETTSTNSPASIIYQVRVWKTAREQANGPLTELAYENLIWELVYWVMSEQTFVPIFGDLIRYVYGSCIAEEEGLCHVLAQFAACVVEDVCLLDGWHELITEVPSFARDMICALAARCT</sequence>
<evidence type="ECO:0000256" key="1">
    <source>
        <dbReference type="SAM" id="MobiDB-lite"/>
    </source>
</evidence>
<feature type="region of interest" description="Disordered" evidence="1">
    <location>
        <begin position="336"/>
        <end position="358"/>
    </location>
</feature>
<evidence type="ECO:0000313" key="3">
    <source>
        <dbReference type="Proteomes" id="UP000251714"/>
    </source>
</evidence>
<gene>
    <name evidence="2" type="ORF">FPRO05_14328</name>
</gene>
<protein>
    <submittedName>
        <fullName evidence="2">Uncharacterized protein</fullName>
    </submittedName>
</protein>
<name>A0A365MPD7_GIBIN</name>